<accession>M0I838</accession>
<name>M0I838_9EURY</name>
<organism evidence="1 2">
    <name type="scientific">Haloferax mucosum ATCC BAA-1512</name>
    <dbReference type="NCBI Taxonomy" id="662479"/>
    <lineage>
        <taxon>Archaea</taxon>
        <taxon>Methanobacteriati</taxon>
        <taxon>Methanobacteriota</taxon>
        <taxon>Stenosarchaea group</taxon>
        <taxon>Halobacteria</taxon>
        <taxon>Halobacteriales</taxon>
        <taxon>Haloferacaceae</taxon>
        <taxon>Haloferax</taxon>
    </lineage>
</organism>
<dbReference type="Proteomes" id="UP000011550">
    <property type="component" value="Unassembled WGS sequence"/>
</dbReference>
<dbReference type="InterPro" id="IPR036390">
    <property type="entry name" value="WH_DNA-bd_sf"/>
</dbReference>
<dbReference type="RefSeq" id="WP_008320867.1">
    <property type="nucleotide sequence ID" value="NZ_AOLN01000017.1"/>
</dbReference>
<sequence length="82" mass="8916">MAGGREETVDDLEILLVFYRSDDPVLFTGEVAEAISFSNQGTLPRLKKLADSGLLKSKSGGKVPVWWLSDEGMELVTESLDG</sequence>
<protein>
    <submittedName>
        <fullName evidence="1">Uncharacterized protein</fullName>
    </submittedName>
</protein>
<proteinExistence type="predicted"/>
<dbReference type="EMBL" id="AOLN01000017">
    <property type="protein sequence ID" value="ELZ92980.1"/>
    <property type="molecule type" value="Genomic_DNA"/>
</dbReference>
<dbReference type="AlphaFoldDB" id="M0I838"/>
<dbReference type="OrthoDB" id="189973at2157"/>
<dbReference type="SUPFAM" id="SSF46785">
    <property type="entry name" value="Winged helix' DNA-binding domain"/>
    <property type="match status" value="1"/>
</dbReference>
<gene>
    <name evidence="1" type="ORF">C440_12704</name>
</gene>
<comment type="caution">
    <text evidence="1">The sequence shown here is derived from an EMBL/GenBank/DDBJ whole genome shotgun (WGS) entry which is preliminary data.</text>
</comment>
<evidence type="ECO:0000313" key="2">
    <source>
        <dbReference type="Proteomes" id="UP000011550"/>
    </source>
</evidence>
<evidence type="ECO:0000313" key="1">
    <source>
        <dbReference type="EMBL" id="ELZ92980.1"/>
    </source>
</evidence>
<reference evidence="1 2" key="1">
    <citation type="journal article" date="2014" name="PLoS Genet.">
        <title>Phylogenetically driven sequencing of extremely halophilic archaea reveals strategies for static and dynamic osmo-response.</title>
        <authorList>
            <person name="Becker E.A."/>
            <person name="Seitzer P.M."/>
            <person name="Tritt A."/>
            <person name="Larsen D."/>
            <person name="Krusor M."/>
            <person name="Yao A.I."/>
            <person name="Wu D."/>
            <person name="Madern D."/>
            <person name="Eisen J.A."/>
            <person name="Darling A.E."/>
            <person name="Facciotti M.T."/>
        </authorList>
    </citation>
    <scope>NUCLEOTIDE SEQUENCE [LARGE SCALE GENOMIC DNA]</scope>
    <source>
        <strain evidence="1 2">ATCC BAA-1512</strain>
    </source>
</reference>
<keyword evidence="2" id="KW-1185">Reference proteome</keyword>